<gene>
    <name evidence="8" type="ORF">EAT49_16665</name>
</gene>
<evidence type="ECO:0000256" key="5">
    <source>
        <dbReference type="SAM" id="MobiDB-lite"/>
    </source>
</evidence>
<keyword evidence="4 6" id="KW-0472">Membrane</keyword>
<dbReference type="CDD" id="cd17393">
    <property type="entry name" value="MFS_MosC_like"/>
    <property type="match status" value="1"/>
</dbReference>
<feature type="compositionally biased region" description="Basic and acidic residues" evidence="5">
    <location>
        <begin position="1"/>
        <end position="11"/>
    </location>
</feature>
<sequence length="396" mass="40213">MTHDDLARGLEARVPPQDGTRPGEDLRPARLATRLSFVAAGFGIACWAPLIPFVKDRLGVAEGAFGLLLLCLGIGSVIAMPVTGIVAARRGARPMVLLGGFGMVLMLPLLALVPEPWMLGVVLALFGASLGTIDVAMNVHAVEVEGRGDRPMMSGFHAMFSLGGFAGAGLMTALLWLGLSPLQASLIGAALMAAAMAPTGSRMLRARAEAPPPFSLPRGVVILLAVLAGITFLIEGAVLDWGALLLITRDLAAAETAGAGFMIFSAAMVAGRLAGDRIVSALGPFRVLVAGGVMTIIGLALTLIAPGAGLALMGFLLIGLGASNLVPVLFSAAGRQRIMPAGMAIAAVTTTGYAGVLLGPAAIGGVAEATSLPFAFWGLALLVLAVPATAHRVARI</sequence>
<dbReference type="GO" id="GO:0016020">
    <property type="term" value="C:membrane"/>
    <property type="evidence" value="ECO:0007669"/>
    <property type="project" value="UniProtKB-SubCell"/>
</dbReference>
<dbReference type="GO" id="GO:0022857">
    <property type="term" value="F:transmembrane transporter activity"/>
    <property type="evidence" value="ECO:0007669"/>
    <property type="project" value="InterPro"/>
</dbReference>
<evidence type="ECO:0000256" key="3">
    <source>
        <dbReference type="ARBA" id="ARBA00022989"/>
    </source>
</evidence>
<dbReference type="OrthoDB" id="9810941at2"/>
<evidence type="ECO:0000259" key="7">
    <source>
        <dbReference type="PROSITE" id="PS50850"/>
    </source>
</evidence>
<dbReference type="SUPFAM" id="SSF103473">
    <property type="entry name" value="MFS general substrate transporter"/>
    <property type="match status" value="1"/>
</dbReference>
<evidence type="ECO:0000313" key="9">
    <source>
        <dbReference type="Proteomes" id="UP000268016"/>
    </source>
</evidence>
<proteinExistence type="predicted"/>
<evidence type="ECO:0000313" key="8">
    <source>
        <dbReference type="EMBL" id="ROT98570.1"/>
    </source>
</evidence>
<dbReference type="InterPro" id="IPR020846">
    <property type="entry name" value="MFS_dom"/>
</dbReference>
<feature type="transmembrane region" description="Helical" evidence="6">
    <location>
        <begin position="63"/>
        <end position="88"/>
    </location>
</feature>
<feature type="transmembrane region" description="Helical" evidence="6">
    <location>
        <begin position="216"/>
        <end position="239"/>
    </location>
</feature>
<dbReference type="PROSITE" id="PS50850">
    <property type="entry name" value="MFS"/>
    <property type="match status" value="1"/>
</dbReference>
<name>A0A3N2QTS5_9RHOB</name>
<reference evidence="8 9" key="1">
    <citation type="submission" date="2018-10" db="EMBL/GenBank/DDBJ databases">
        <title>Histidinibacterium lentulum gen. nov., sp. nov., a marine bacterium from the culture broth of Picochlorum sp. 122.</title>
        <authorList>
            <person name="Wang G."/>
        </authorList>
    </citation>
    <scope>NUCLEOTIDE SEQUENCE [LARGE SCALE GENOMIC DNA]</scope>
    <source>
        <strain evidence="8 9">B17</strain>
    </source>
</reference>
<dbReference type="Gene3D" id="1.20.1250.20">
    <property type="entry name" value="MFS general substrate transporter like domains"/>
    <property type="match status" value="1"/>
</dbReference>
<dbReference type="AlphaFoldDB" id="A0A3N2QTS5"/>
<evidence type="ECO:0000256" key="4">
    <source>
        <dbReference type="ARBA" id="ARBA00023136"/>
    </source>
</evidence>
<protein>
    <submittedName>
        <fullName evidence="8">MFS transporter</fullName>
    </submittedName>
</protein>
<feature type="transmembrane region" description="Helical" evidence="6">
    <location>
        <begin position="285"/>
        <end position="304"/>
    </location>
</feature>
<feature type="domain" description="Major facilitator superfamily (MFS) profile" evidence="7">
    <location>
        <begin position="221"/>
        <end position="396"/>
    </location>
</feature>
<feature type="transmembrane region" description="Helical" evidence="6">
    <location>
        <begin position="251"/>
        <end position="273"/>
    </location>
</feature>
<dbReference type="PANTHER" id="PTHR23514:SF13">
    <property type="entry name" value="INNER MEMBRANE PROTEIN YBJJ"/>
    <property type="match status" value="1"/>
</dbReference>
<feature type="transmembrane region" description="Helical" evidence="6">
    <location>
        <begin position="31"/>
        <end position="51"/>
    </location>
</feature>
<dbReference type="Proteomes" id="UP000268016">
    <property type="component" value="Unassembled WGS sequence"/>
</dbReference>
<feature type="transmembrane region" description="Helical" evidence="6">
    <location>
        <begin position="95"/>
        <end position="111"/>
    </location>
</feature>
<comment type="subcellular location">
    <subcellularLocation>
        <location evidence="1">Membrane</location>
        <topology evidence="1">Multi-pass membrane protein</topology>
    </subcellularLocation>
</comment>
<dbReference type="InterPro" id="IPR036259">
    <property type="entry name" value="MFS_trans_sf"/>
</dbReference>
<organism evidence="8 9">
    <name type="scientific">Histidinibacterium lentulum</name>
    <dbReference type="NCBI Taxonomy" id="2480588"/>
    <lineage>
        <taxon>Bacteria</taxon>
        <taxon>Pseudomonadati</taxon>
        <taxon>Pseudomonadota</taxon>
        <taxon>Alphaproteobacteria</taxon>
        <taxon>Rhodobacterales</taxon>
        <taxon>Paracoccaceae</taxon>
        <taxon>Histidinibacterium</taxon>
    </lineage>
</organism>
<dbReference type="EMBL" id="RDRB01000009">
    <property type="protein sequence ID" value="ROT98570.1"/>
    <property type="molecule type" value="Genomic_DNA"/>
</dbReference>
<keyword evidence="3 6" id="KW-1133">Transmembrane helix</keyword>
<dbReference type="InterPro" id="IPR011701">
    <property type="entry name" value="MFS"/>
</dbReference>
<keyword evidence="9" id="KW-1185">Reference proteome</keyword>
<evidence type="ECO:0000256" key="6">
    <source>
        <dbReference type="SAM" id="Phobius"/>
    </source>
</evidence>
<feature type="transmembrane region" description="Helical" evidence="6">
    <location>
        <begin position="117"/>
        <end position="137"/>
    </location>
</feature>
<dbReference type="Pfam" id="PF07690">
    <property type="entry name" value="MFS_1"/>
    <property type="match status" value="1"/>
</dbReference>
<feature type="transmembrane region" description="Helical" evidence="6">
    <location>
        <begin position="310"/>
        <end position="330"/>
    </location>
</feature>
<evidence type="ECO:0000256" key="2">
    <source>
        <dbReference type="ARBA" id="ARBA00022692"/>
    </source>
</evidence>
<feature type="transmembrane region" description="Helical" evidence="6">
    <location>
        <begin position="185"/>
        <end position="204"/>
    </location>
</feature>
<feature type="region of interest" description="Disordered" evidence="5">
    <location>
        <begin position="1"/>
        <end position="25"/>
    </location>
</feature>
<dbReference type="InterPro" id="IPR051788">
    <property type="entry name" value="MFS_Transporter"/>
</dbReference>
<feature type="transmembrane region" description="Helical" evidence="6">
    <location>
        <begin position="158"/>
        <end position="179"/>
    </location>
</feature>
<evidence type="ECO:0000256" key="1">
    <source>
        <dbReference type="ARBA" id="ARBA00004141"/>
    </source>
</evidence>
<comment type="caution">
    <text evidence="8">The sequence shown here is derived from an EMBL/GenBank/DDBJ whole genome shotgun (WGS) entry which is preliminary data.</text>
</comment>
<feature type="transmembrane region" description="Helical" evidence="6">
    <location>
        <begin position="375"/>
        <end position="394"/>
    </location>
</feature>
<accession>A0A3N2QTS5</accession>
<keyword evidence="2 6" id="KW-0812">Transmembrane</keyword>
<dbReference type="RefSeq" id="WP_123643439.1">
    <property type="nucleotide sequence ID" value="NZ_ML119089.1"/>
</dbReference>
<dbReference type="PANTHER" id="PTHR23514">
    <property type="entry name" value="BYPASS OF STOP CODON PROTEIN 6"/>
    <property type="match status" value="1"/>
</dbReference>
<feature type="transmembrane region" description="Helical" evidence="6">
    <location>
        <begin position="342"/>
        <end position="363"/>
    </location>
</feature>